<dbReference type="GO" id="GO:0005304">
    <property type="term" value="F:L-valine transmembrane transporter activity"/>
    <property type="evidence" value="ECO:0007669"/>
    <property type="project" value="TreeGrafter"/>
</dbReference>
<comment type="subcellular location">
    <subcellularLocation>
        <location evidence="1">Cell membrane</location>
        <topology evidence="1">Multi-pass membrane protein</topology>
    </subcellularLocation>
</comment>
<evidence type="ECO:0000256" key="10">
    <source>
        <dbReference type="SAM" id="Phobius"/>
    </source>
</evidence>
<gene>
    <name evidence="11" type="ORF">U14_00139</name>
</gene>
<keyword evidence="12" id="KW-1185">Reference proteome</keyword>
<evidence type="ECO:0000313" key="11">
    <source>
        <dbReference type="EMBL" id="GAK48927.1"/>
    </source>
</evidence>
<dbReference type="GO" id="GO:0005886">
    <property type="term" value="C:plasma membrane"/>
    <property type="evidence" value="ECO:0007669"/>
    <property type="project" value="UniProtKB-SubCell"/>
</dbReference>
<dbReference type="GO" id="GO:0042941">
    <property type="term" value="P:D-alanine transmembrane transport"/>
    <property type="evidence" value="ECO:0007669"/>
    <property type="project" value="TreeGrafter"/>
</dbReference>
<proteinExistence type="inferred from homology"/>
<feature type="transmembrane region" description="Helical" evidence="10">
    <location>
        <begin position="415"/>
        <end position="437"/>
    </location>
</feature>
<evidence type="ECO:0000256" key="9">
    <source>
        <dbReference type="ARBA" id="ARBA00037998"/>
    </source>
</evidence>
<dbReference type="Pfam" id="PF02653">
    <property type="entry name" value="BPD_transp_2"/>
    <property type="match status" value="1"/>
</dbReference>
<evidence type="ECO:0000256" key="4">
    <source>
        <dbReference type="ARBA" id="ARBA00022519"/>
    </source>
</evidence>
<keyword evidence="8 10" id="KW-0472">Membrane</keyword>
<dbReference type="GO" id="GO:0015808">
    <property type="term" value="P:L-alanine transport"/>
    <property type="evidence" value="ECO:0007669"/>
    <property type="project" value="TreeGrafter"/>
</dbReference>
<comment type="similarity">
    <text evidence="9">Belongs to the binding-protein-dependent transport system permease family. LivHM subfamily.</text>
</comment>
<dbReference type="Proteomes" id="UP000030700">
    <property type="component" value="Unassembled WGS sequence"/>
</dbReference>
<keyword evidence="6" id="KW-0029">Amino-acid transport</keyword>
<feature type="transmembrane region" description="Helical" evidence="10">
    <location>
        <begin position="203"/>
        <end position="224"/>
    </location>
</feature>
<protein>
    <submittedName>
        <fullName evidence="11">High-affinity branched-chain amino acid ABC transporter</fullName>
    </submittedName>
</protein>
<organism evidence="11">
    <name type="scientific">Candidatus Moduliflexus flocculans</name>
    <dbReference type="NCBI Taxonomy" id="1499966"/>
    <lineage>
        <taxon>Bacteria</taxon>
        <taxon>Candidatus Moduliflexota</taxon>
        <taxon>Candidatus Moduliflexia</taxon>
        <taxon>Candidatus Moduliflexales</taxon>
        <taxon>Candidatus Moduliflexaceae</taxon>
    </lineage>
</organism>
<dbReference type="AlphaFoldDB" id="A0A0S6VTA4"/>
<dbReference type="GO" id="GO:1903806">
    <property type="term" value="P:L-isoleucine import across plasma membrane"/>
    <property type="evidence" value="ECO:0007669"/>
    <property type="project" value="TreeGrafter"/>
</dbReference>
<feature type="transmembrane region" description="Helical" evidence="10">
    <location>
        <begin position="236"/>
        <end position="259"/>
    </location>
</feature>
<evidence type="ECO:0000256" key="3">
    <source>
        <dbReference type="ARBA" id="ARBA00022475"/>
    </source>
</evidence>
<keyword evidence="2" id="KW-0813">Transport</keyword>
<dbReference type="InterPro" id="IPR001851">
    <property type="entry name" value="ABC_transp_permease"/>
</dbReference>
<dbReference type="STRING" id="1499966.U14_00139"/>
<feature type="transmembrane region" description="Helical" evidence="10">
    <location>
        <begin position="374"/>
        <end position="395"/>
    </location>
</feature>
<evidence type="ECO:0000313" key="12">
    <source>
        <dbReference type="Proteomes" id="UP000030700"/>
    </source>
</evidence>
<dbReference type="PANTHER" id="PTHR11795:SF371">
    <property type="entry name" value="HIGH-AFFINITY BRANCHED-CHAIN AMINO ACID TRANSPORT SYSTEM PERMEASE PROTEIN LIVH"/>
    <property type="match status" value="1"/>
</dbReference>
<feature type="transmembrane region" description="Helical" evidence="10">
    <location>
        <begin position="178"/>
        <end position="197"/>
    </location>
</feature>
<evidence type="ECO:0000256" key="7">
    <source>
        <dbReference type="ARBA" id="ARBA00022989"/>
    </source>
</evidence>
<dbReference type="EMBL" id="DF820455">
    <property type="protein sequence ID" value="GAK48927.1"/>
    <property type="molecule type" value="Genomic_DNA"/>
</dbReference>
<evidence type="ECO:0000256" key="8">
    <source>
        <dbReference type="ARBA" id="ARBA00023136"/>
    </source>
</evidence>
<dbReference type="PANTHER" id="PTHR11795">
    <property type="entry name" value="BRANCHED-CHAIN AMINO ACID TRANSPORT SYSTEM PERMEASE PROTEIN LIVH"/>
    <property type="match status" value="1"/>
</dbReference>
<dbReference type="GO" id="GO:0015188">
    <property type="term" value="F:L-isoleucine transmembrane transporter activity"/>
    <property type="evidence" value="ECO:0007669"/>
    <property type="project" value="TreeGrafter"/>
</dbReference>
<evidence type="ECO:0000256" key="1">
    <source>
        <dbReference type="ARBA" id="ARBA00004651"/>
    </source>
</evidence>
<dbReference type="GO" id="GO:0015190">
    <property type="term" value="F:L-leucine transmembrane transporter activity"/>
    <property type="evidence" value="ECO:0007669"/>
    <property type="project" value="TreeGrafter"/>
</dbReference>
<keyword evidence="3" id="KW-1003">Cell membrane</keyword>
<dbReference type="HOGENOM" id="CLU_039929_3_2_0"/>
<feature type="transmembrane region" description="Helical" evidence="10">
    <location>
        <begin position="288"/>
        <end position="307"/>
    </location>
</feature>
<keyword evidence="4" id="KW-0997">Cell inner membrane</keyword>
<keyword evidence="5 10" id="KW-0812">Transmembrane</keyword>
<evidence type="ECO:0000256" key="5">
    <source>
        <dbReference type="ARBA" id="ARBA00022692"/>
    </source>
</evidence>
<evidence type="ECO:0000256" key="6">
    <source>
        <dbReference type="ARBA" id="ARBA00022970"/>
    </source>
</evidence>
<dbReference type="InterPro" id="IPR052157">
    <property type="entry name" value="BCAA_transport_permease"/>
</dbReference>
<keyword evidence="7 10" id="KW-1133">Transmembrane helix</keyword>
<accession>A0A0S6VTA4</accession>
<evidence type="ECO:0000256" key="2">
    <source>
        <dbReference type="ARBA" id="ARBA00022448"/>
    </source>
</evidence>
<sequence length="441" mass="47431">MKIIKLFLSIAGILLLLIALQFYRQSSEPHSFIWEVPEIEQVFTALGAKEIAVSEKNVVTFTLEQGSALFDGVQGNVSLYPSAPLEQTVEIPQGQDALEPKVFRNDDGLFQFVFSDGQQQLFRTAAQERMFSMKNATRQIALQVINGVTLGGVYALVAVGYTLVYGIMMMINFAHGEIFMFGAYGAFFAFSAFAASGELKLPWLLAFLASLLIAMAVSAGVGLSTERAAYRPLRNAPRLTLLISAIGASIFLQNVMMLITSGRIKYYPNNALVKGAIPLFGGVAIEKIGILIIALSIAMMSGLYLIIQKTKIGKAIRAVAEDRNTASLMGINVNQIIVTTFLLGSSMAGAGGIMVGLRDTQINHMMGFLPGMKAFTAAVLGGIGNIPGAMLGGYFLGVAEALGAQFMPAEYKDVIAFTLLVFILIFRPTGLMGEVLATKKM</sequence>
<dbReference type="CDD" id="cd06582">
    <property type="entry name" value="TM_PBP1_LivH_like"/>
    <property type="match status" value="1"/>
</dbReference>
<dbReference type="GO" id="GO:0015192">
    <property type="term" value="F:L-phenylalanine transmembrane transporter activity"/>
    <property type="evidence" value="ECO:0007669"/>
    <property type="project" value="TreeGrafter"/>
</dbReference>
<name>A0A0S6VTA4_9BACT</name>
<reference evidence="11" key="1">
    <citation type="journal article" date="2015" name="PeerJ">
        <title>First genomic representation of candidate bacterial phylum KSB3 points to enhanced environmental sensing as a trigger of wastewater bulking.</title>
        <authorList>
            <person name="Sekiguchi Y."/>
            <person name="Ohashi A."/>
            <person name="Parks D.H."/>
            <person name="Yamauchi T."/>
            <person name="Tyson G.W."/>
            <person name="Hugenholtz P."/>
        </authorList>
    </citation>
    <scope>NUCLEOTIDE SEQUENCE [LARGE SCALE GENOMIC DNA]</scope>
</reference>
<feature type="transmembrane region" description="Helical" evidence="10">
    <location>
        <begin position="140"/>
        <end position="166"/>
    </location>
</feature>